<keyword evidence="1" id="KW-1133">Transmembrane helix</keyword>
<feature type="transmembrane region" description="Helical" evidence="1">
    <location>
        <begin position="52"/>
        <end position="73"/>
    </location>
</feature>
<organism evidence="2 3">
    <name type="scientific">Pseudomonas fluorescens</name>
    <dbReference type="NCBI Taxonomy" id="294"/>
    <lineage>
        <taxon>Bacteria</taxon>
        <taxon>Pseudomonadati</taxon>
        <taxon>Pseudomonadota</taxon>
        <taxon>Gammaproteobacteria</taxon>
        <taxon>Pseudomonadales</taxon>
        <taxon>Pseudomonadaceae</taxon>
        <taxon>Pseudomonas</taxon>
    </lineage>
</organism>
<sequence length="116" mass="13113">MVLEDRLSNFPTTVELFETFGLAFGIPAYIAFALVEMRLLRGKSEQRILNRIWLGPLVFIPFYAAPWMIFGLAKMLCGSSSNIALMFGWVVFIPYVLIVGYVVAGLTIAVYRTFYS</sequence>
<reference evidence="2 3" key="2">
    <citation type="journal article" date="2018" name="Nature">
        <title>Mutant phenotypes for thousands of bacterial genes of unknown function.</title>
        <authorList>
            <person name="Price M.N."/>
            <person name="Wetmore K.M."/>
            <person name="Waters R.J."/>
            <person name="Callaghan M."/>
            <person name="Ray J."/>
            <person name="Liu H."/>
            <person name="Kuehl J.V."/>
            <person name="Melnyk R.A."/>
            <person name="Lamson J.S."/>
            <person name="Suh Y."/>
            <person name="Carlson H.K."/>
            <person name="Esquivel Z."/>
            <person name="Sadeeshkumar H."/>
            <person name="Chakraborty R."/>
            <person name="Zane G.M."/>
            <person name="Rubin B.E."/>
            <person name="Wall J.D."/>
            <person name="Visel A."/>
            <person name="Bristow J."/>
            <person name="Blow M.J."/>
            <person name="Arkin A.P."/>
            <person name="Deutschbauer A.M."/>
        </authorList>
    </citation>
    <scope>NUCLEOTIDE SEQUENCE [LARGE SCALE GENOMIC DNA]</scope>
    <source>
        <strain evidence="2 3">FW300-N2E3</strain>
    </source>
</reference>
<gene>
    <name evidence="2" type="ORF">AO353_09465</name>
</gene>
<accession>A0A0N9WBX6</accession>
<evidence type="ECO:0000313" key="2">
    <source>
        <dbReference type="EMBL" id="ALI05026.1"/>
    </source>
</evidence>
<keyword evidence="1" id="KW-0812">Transmembrane</keyword>
<feature type="transmembrane region" description="Helical" evidence="1">
    <location>
        <begin position="20"/>
        <end position="40"/>
    </location>
</feature>
<feature type="transmembrane region" description="Helical" evidence="1">
    <location>
        <begin position="85"/>
        <end position="111"/>
    </location>
</feature>
<evidence type="ECO:0000256" key="1">
    <source>
        <dbReference type="SAM" id="Phobius"/>
    </source>
</evidence>
<name>A0A0N9WBX6_PSEFL</name>
<dbReference type="Proteomes" id="UP000066487">
    <property type="component" value="Chromosome"/>
</dbReference>
<dbReference type="AlphaFoldDB" id="A0A0N9WBX6"/>
<evidence type="ECO:0000313" key="3">
    <source>
        <dbReference type="Proteomes" id="UP000066487"/>
    </source>
</evidence>
<protein>
    <submittedName>
        <fullName evidence="2">Uncharacterized protein</fullName>
    </submittedName>
</protein>
<reference evidence="3" key="1">
    <citation type="submission" date="2015-09" db="EMBL/GenBank/DDBJ databases">
        <title>Whole genome sequence of Pseudomonas fluorescens FW300-N2E3.</title>
        <authorList>
            <person name="Ray J."/>
            <person name="Melnyk R."/>
            <person name="Deutschbauer A."/>
        </authorList>
    </citation>
    <scope>NUCLEOTIDE SEQUENCE [LARGE SCALE GENOMIC DNA]</scope>
    <source>
        <strain evidence="3">FW300-N2E3</strain>
    </source>
</reference>
<dbReference type="EMBL" id="CP012830">
    <property type="protein sequence ID" value="ALI05026.1"/>
    <property type="molecule type" value="Genomic_DNA"/>
</dbReference>
<proteinExistence type="predicted"/>
<keyword evidence="1" id="KW-0472">Membrane</keyword>